<dbReference type="InterPro" id="IPR005828">
    <property type="entry name" value="MFS_sugar_transport-like"/>
</dbReference>
<feature type="transmembrane region" description="Helical" evidence="9">
    <location>
        <begin position="104"/>
        <end position="125"/>
    </location>
</feature>
<feature type="compositionally biased region" description="Basic and acidic residues" evidence="8">
    <location>
        <begin position="14"/>
        <end position="24"/>
    </location>
</feature>
<keyword evidence="5 9" id="KW-1133">Transmembrane helix</keyword>
<evidence type="ECO:0000256" key="3">
    <source>
        <dbReference type="ARBA" id="ARBA00022448"/>
    </source>
</evidence>
<feature type="transmembrane region" description="Helical" evidence="9">
    <location>
        <begin position="190"/>
        <end position="209"/>
    </location>
</feature>
<evidence type="ECO:0000256" key="9">
    <source>
        <dbReference type="SAM" id="Phobius"/>
    </source>
</evidence>
<reference evidence="11 12" key="2">
    <citation type="journal article" date="2014" name="J. Gen. Appl. Microbiol.">
        <title>The early diverging ascomycetous budding yeast Saitoella complicata has three histone deacetylases belonging to the Clr6, Hos2, and Rpd3 lineages.</title>
        <authorList>
            <person name="Nishida H."/>
            <person name="Matsumoto T."/>
            <person name="Kondo S."/>
            <person name="Hamamoto M."/>
            <person name="Yoshikawa H."/>
        </authorList>
    </citation>
    <scope>NUCLEOTIDE SEQUENCE [LARGE SCALE GENOMIC DNA]</scope>
    <source>
        <strain evidence="11 12">NRRL Y-17804</strain>
    </source>
</reference>
<dbReference type="OMA" id="IWRFPVA"/>
<dbReference type="InterPro" id="IPR005829">
    <property type="entry name" value="Sugar_transporter_CS"/>
</dbReference>
<evidence type="ECO:0000313" key="11">
    <source>
        <dbReference type="EMBL" id="GAO51124.1"/>
    </source>
</evidence>
<feature type="transmembrane region" description="Helical" evidence="9">
    <location>
        <begin position="414"/>
        <end position="437"/>
    </location>
</feature>
<feature type="domain" description="Major facilitator superfamily (MFS) profile" evidence="10">
    <location>
        <begin position="58"/>
        <end position="509"/>
    </location>
</feature>
<feature type="transmembrane region" description="Helical" evidence="9">
    <location>
        <begin position="387"/>
        <end position="408"/>
    </location>
</feature>
<gene>
    <name evidence="11" type="ORF">G7K_5235-t1</name>
</gene>
<dbReference type="InterPro" id="IPR050360">
    <property type="entry name" value="MFS_Sugar_Transporters"/>
</dbReference>
<accession>A0A0E9NMQ5</accession>
<dbReference type="STRING" id="698492.A0A0E9NMQ5"/>
<protein>
    <recommendedName>
        <fullName evidence="10">Major facilitator superfamily (MFS) profile domain-containing protein</fullName>
    </recommendedName>
</protein>
<feature type="transmembrane region" description="Helical" evidence="9">
    <location>
        <begin position="49"/>
        <end position="68"/>
    </location>
</feature>
<evidence type="ECO:0000256" key="8">
    <source>
        <dbReference type="SAM" id="MobiDB-lite"/>
    </source>
</evidence>
<dbReference type="PROSITE" id="PS00216">
    <property type="entry name" value="SUGAR_TRANSPORT_1"/>
    <property type="match status" value="1"/>
</dbReference>
<name>A0A0E9NMQ5_SAICN</name>
<dbReference type="GO" id="GO:0005886">
    <property type="term" value="C:plasma membrane"/>
    <property type="evidence" value="ECO:0007669"/>
    <property type="project" value="UniProtKB-ARBA"/>
</dbReference>
<dbReference type="InterPro" id="IPR003663">
    <property type="entry name" value="Sugar/inositol_transpt"/>
</dbReference>
<evidence type="ECO:0000259" key="10">
    <source>
        <dbReference type="PROSITE" id="PS50850"/>
    </source>
</evidence>
<dbReference type="Proteomes" id="UP000033140">
    <property type="component" value="Unassembled WGS sequence"/>
</dbReference>
<feature type="transmembrane region" description="Helical" evidence="9">
    <location>
        <begin position="356"/>
        <end position="375"/>
    </location>
</feature>
<feature type="transmembrane region" description="Helical" evidence="9">
    <location>
        <begin position="155"/>
        <end position="178"/>
    </location>
</feature>
<feature type="transmembrane region" description="Helical" evidence="9">
    <location>
        <begin position="458"/>
        <end position="479"/>
    </location>
</feature>
<dbReference type="PRINTS" id="PR00171">
    <property type="entry name" value="SUGRTRNSPORT"/>
</dbReference>
<dbReference type="NCBIfam" id="TIGR00879">
    <property type="entry name" value="SP"/>
    <property type="match status" value="1"/>
</dbReference>
<keyword evidence="12" id="KW-1185">Reference proteome</keyword>
<keyword evidence="3 7" id="KW-0813">Transport</keyword>
<evidence type="ECO:0000256" key="1">
    <source>
        <dbReference type="ARBA" id="ARBA00004141"/>
    </source>
</evidence>
<evidence type="ECO:0000313" key="12">
    <source>
        <dbReference type="Proteomes" id="UP000033140"/>
    </source>
</evidence>
<dbReference type="AlphaFoldDB" id="A0A0E9NMQ5"/>
<feature type="transmembrane region" description="Helical" evidence="9">
    <location>
        <begin position="319"/>
        <end position="341"/>
    </location>
</feature>
<feature type="transmembrane region" description="Helical" evidence="9">
    <location>
        <begin position="132"/>
        <end position="149"/>
    </location>
</feature>
<comment type="subcellular location">
    <subcellularLocation>
        <location evidence="1">Membrane</location>
        <topology evidence="1">Multi-pass membrane protein</topology>
    </subcellularLocation>
</comment>
<dbReference type="FunFam" id="1.20.1250.20:FF:000090">
    <property type="entry name" value="MFS sugar transporter, putative"/>
    <property type="match status" value="1"/>
</dbReference>
<evidence type="ECO:0000256" key="5">
    <source>
        <dbReference type="ARBA" id="ARBA00022989"/>
    </source>
</evidence>
<keyword evidence="6 9" id="KW-0472">Membrane</keyword>
<dbReference type="GO" id="GO:0005351">
    <property type="term" value="F:carbohydrate:proton symporter activity"/>
    <property type="evidence" value="ECO:0007669"/>
    <property type="project" value="TreeGrafter"/>
</dbReference>
<dbReference type="InterPro" id="IPR020846">
    <property type="entry name" value="MFS_dom"/>
</dbReference>
<dbReference type="PANTHER" id="PTHR48022">
    <property type="entry name" value="PLASTIDIC GLUCOSE TRANSPORTER 4"/>
    <property type="match status" value="1"/>
</dbReference>
<comment type="caution">
    <text evidence="11">The sequence shown here is derived from an EMBL/GenBank/DDBJ whole genome shotgun (WGS) entry which is preliminary data.</text>
</comment>
<dbReference type="InterPro" id="IPR036259">
    <property type="entry name" value="MFS_trans_sf"/>
</dbReference>
<organism evidence="11 12">
    <name type="scientific">Saitoella complicata (strain BCRC 22490 / CBS 7301 / JCM 7358 / NBRC 10748 / NRRL Y-17804)</name>
    <dbReference type="NCBI Taxonomy" id="698492"/>
    <lineage>
        <taxon>Eukaryota</taxon>
        <taxon>Fungi</taxon>
        <taxon>Dikarya</taxon>
        <taxon>Ascomycota</taxon>
        <taxon>Taphrinomycotina</taxon>
        <taxon>Taphrinomycotina incertae sedis</taxon>
        <taxon>Saitoella</taxon>
    </lineage>
</organism>
<feature type="compositionally biased region" description="Polar residues" evidence="8">
    <location>
        <begin position="1"/>
        <end position="13"/>
    </location>
</feature>
<sequence length="560" mass="61081">MSDPRSSMNQEVTAQDKRSLVPSRKVAEHQHQLSYREPFNMPRAIWPQLPGSTLLILINFLSMTALFFEGYNQGVMGGVNTVPNYIEKMSIGTNGIVTRATKQGGIVCIYYLGALFGCFWGGYLGDKRGRRFGVWAGTLWCVAGAALQASAQNSNWMLCARIITGVGTGHLNAIVPVWTAEISKSHSRGASISIVFLANYIGIAVAYWLEFGLRYYSNEPFRWRFPIAFQIVPAAILSVCIWLVPESPRWLVKAGHTSTAARVLAKIRGDVSPTAPEITEELAEIESSVSQESANAKATSLWAMAIGAHSGKLHTGRRVALSMGIMIMMEWTGILAITVYANTLFGQAGFDPTKSAWLAGLVNTVGILGTGAAALTIDRYGRRPSLFFGAVVQCIALALTGGMSRLAIVQPHNASAYGAASAAMVFIYTFFFAATWLQCAFVVPAEIFPTYMRAKGNSFGVAGWAIGCAWTTLVIPSMFKTLGERTLYLFAGLNLLWLPIVYCFYPETGGRSLESIDSLFASESPFVWDEEREFKMMVEQGMVKSEEEEKGGVVTVERAA</sequence>
<dbReference type="PROSITE" id="PS50850">
    <property type="entry name" value="MFS"/>
    <property type="match status" value="1"/>
</dbReference>
<evidence type="ECO:0000256" key="4">
    <source>
        <dbReference type="ARBA" id="ARBA00022692"/>
    </source>
</evidence>
<keyword evidence="4 9" id="KW-0812">Transmembrane</keyword>
<evidence type="ECO:0000256" key="2">
    <source>
        <dbReference type="ARBA" id="ARBA00010992"/>
    </source>
</evidence>
<comment type="similarity">
    <text evidence="2 7">Belongs to the major facilitator superfamily. Sugar transporter (TC 2.A.1.1) family.</text>
</comment>
<dbReference type="SUPFAM" id="SSF103473">
    <property type="entry name" value="MFS general substrate transporter"/>
    <property type="match status" value="1"/>
</dbReference>
<reference evidence="11 12" key="3">
    <citation type="journal article" date="2015" name="Genome Announc.">
        <title>Draft Genome Sequence of the Archiascomycetous Yeast Saitoella complicata.</title>
        <authorList>
            <person name="Yamauchi K."/>
            <person name="Kondo S."/>
            <person name="Hamamoto M."/>
            <person name="Takahashi Y."/>
            <person name="Ogura Y."/>
            <person name="Hayashi T."/>
            <person name="Nishida H."/>
        </authorList>
    </citation>
    <scope>NUCLEOTIDE SEQUENCE [LARGE SCALE GENOMIC DNA]</scope>
    <source>
        <strain evidence="11 12">NRRL Y-17804</strain>
    </source>
</reference>
<dbReference type="Pfam" id="PF00083">
    <property type="entry name" value="Sugar_tr"/>
    <property type="match status" value="1"/>
</dbReference>
<dbReference type="EMBL" id="BACD03000041">
    <property type="protein sequence ID" value="GAO51124.1"/>
    <property type="molecule type" value="Genomic_DNA"/>
</dbReference>
<feature type="transmembrane region" description="Helical" evidence="9">
    <location>
        <begin position="221"/>
        <end position="244"/>
    </location>
</feature>
<proteinExistence type="inferred from homology"/>
<feature type="transmembrane region" description="Helical" evidence="9">
    <location>
        <begin position="485"/>
        <end position="505"/>
    </location>
</feature>
<evidence type="ECO:0000256" key="7">
    <source>
        <dbReference type="RuleBase" id="RU003346"/>
    </source>
</evidence>
<dbReference type="Gene3D" id="1.20.1250.20">
    <property type="entry name" value="MFS general substrate transporter like domains"/>
    <property type="match status" value="1"/>
</dbReference>
<feature type="region of interest" description="Disordered" evidence="8">
    <location>
        <begin position="1"/>
        <end position="24"/>
    </location>
</feature>
<dbReference type="PANTHER" id="PTHR48022:SF44">
    <property type="entry name" value="SUGAR TRANSPORTER, PUTATIVE (AFU_ORTHOLOGUE AFUA_4G14610)-RELATED"/>
    <property type="match status" value="1"/>
</dbReference>
<reference evidence="11 12" key="1">
    <citation type="journal article" date="2011" name="J. Gen. Appl. Microbiol.">
        <title>Draft genome sequencing of the enigmatic yeast Saitoella complicata.</title>
        <authorList>
            <person name="Nishida H."/>
            <person name="Hamamoto M."/>
            <person name="Sugiyama J."/>
        </authorList>
    </citation>
    <scope>NUCLEOTIDE SEQUENCE [LARGE SCALE GENOMIC DNA]</scope>
    <source>
        <strain evidence="11 12">NRRL Y-17804</strain>
    </source>
</reference>
<evidence type="ECO:0000256" key="6">
    <source>
        <dbReference type="ARBA" id="ARBA00023136"/>
    </source>
</evidence>